<feature type="binding site" evidence="10">
    <location>
        <position position="596"/>
    </location>
    <ligand>
        <name>ATP</name>
        <dbReference type="ChEBI" id="CHEBI:30616"/>
    </ligand>
</feature>
<name>A0A0X8H213_9FIRM</name>
<dbReference type="GO" id="GO:0008270">
    <property type="term" value="F:zinc ion binding"/>
    <property type="evidence" value="ECO:0007669"/>
    <property type="project" value="UniProtKB-UniRule"/>
</dbReference>
<comment type="domain">
    <text evidence="10">IleRS has two distinct active sites: one for aminoacylation and one for editing. The misactivated valine is translocated from the active site to the editing site, which sterically excludes the correctly activated isoleucine. The single editing site contains two valyl binding pockets, one specific for each substrate (Val-AMP or Val-tRNA(Ile)).</text>
</comment>
<keyword evidence="7 10" id="KW-0030">Aminoacyl-tRNA synthetase</keyword>
<dbReference type="FunFam" id="1.10.10.830:FF:000001">
    <property type="entry name" value="Isoleucine--tRNA ligase"/>
    <property type="match status" value="1"/>
</dbReference>
<evidence type="ECO:0000256" key="10">
    <source>
        <dbReference type="HAMAP-Rule" id="MF_02002"/>
    </source>
</evidence>
<feature type="binding site" evidence="10">
    <location>
        <position position="899"/>
    </location>
    <ligand>
        <name>Zn(2+)</name>
        <dbReference type="ChEBI" id="CHEBI:29105"/>
    </ligand>
</feature>
<dbReference type="HAMAP" id="MF_02002">
    <property type="entry name" value="Ile_tRNA_synth_type1"/>
    <property type="match status" value="1"/>
</dbReference>
<evidence type="ECO:0000259" key="12">
    <source>
        <dbReference type="Pfam" id="PF08264"/>
    </source>
</evidence>
<keyword evidence="14" id="KW-1185">Reference proteome</keyword>
<evidence type="ECO:0000313" key="13">
    <source>
        <dbReference type="EMBL" id="AMC94627.1"/>
    </source>
</evidence>
<dbReference type="Gene3D" id="1.10.730.20">
    <property type="match status" value="1"/>
</dbReference>
<dbReference type="Gene3D" id="3.90.740.10">
    <property type="entry name" value="Valyl/Leucyl/Isoleucyl-tRNA synthetase, editing domain"/>
    <property type="match status" value="1"/>
</dbReference>
<dbReference type="Gene3D" id="3.40.50.620">
    <property type="entry name" value="HUPs"/>
    <property type="match status" value="2"/>
</dbReference>
<comment type="catalytic activity">
    <reaction evidence="9 10">
        <text>tRNA(Ile) + L-isoleucine + ATP = L-isoleucyl-tRNA(Ile) + AMP + diphosphate</text>
        <dbReference type="Rhea" id="RHEA:11060"/>
        <dbReference type="Rhea" id="RHEA-COMP:9666"/>
        <dbReference type="Rhea" id="RHEA-COMP:9695"/>
        <dbReference type="ChEBI" id="CHEBI:30616"/>
        <dbReference type="ChEBI" id="CHEBI:33019"/>
        <dbReference type="ChEBI" id="CHEBI:58045"/>
        <dbReference type="ChEBI" id="CHEBI:78442"/>
        <dbReference type="ChEBI" id="CHEBI:78528"/>
        <dbReference type="ChEBI" id="CHEBI:456215"/>
        <dbReference type="EC" id="6.1.1.5"/>
    </reaction>
</comment>
<dbReference type="PROSITE" id="PS00178">
    <property type="entry name" value="AA_TRNA_LIGASE_I"/>
    <property type="match status" value="1"/>
</dbReference>
<dbReference type="InterPro" id="IPR014729">
    <property type="entry name" value="Rossmann-like_a/b/a_fold"/>
</dbReference>
<protein>
    <recommendedName>
        <fullName evidence="10">Isoleucine--tRNA ligase</fullName>
        <ecNumber evidence="10">6.1.1.5</ecNumber>
    </recommendedName>
    <alternativeName>
        <fullName evidence="10">Isoleucyl-tRNA synthetase</fullName>
        <shortName evidence="10">IleRS</shortName>
    </alternativeName>
</protein>
<dbReference type="InterPro" id="IPR050081">
    <property type="entry name" value="Ile-tRNA_ligase"/>
</dbReference>
<dbReference type="PANTHER" id="PTHR42765">
    <property type="entry name" value="SOLEUCYL-TRNA SYNTHETASE"/>
    <property type="match status" value="1"/>
</dbReference>
<dbReference type="Gene3D" id="1.10.10.830">
    <property type="entry name" value="Ile-tRNA synthetase CP2 domain-like"/>
    <property type="match status" value="1"/>
</dbReference>
<dbReference type="GO" id="GO:0004822">
    <property type="term" value="F:isoleucine-tRNA ligase activity"/>
    <property type="evidence" value="ECO:0007669"/>
    <property type="project" value="UniProtKB-UniRule"/>
</dbReference>
<dbReference type="GO" id="GO:0006428">
    <property type="term" value="P:isoleucyl-tRNA aminoacylation"/>
    <property type="evidence" value="ECO:0007669"/>
    <property type="project" value="UniProtKB-UniRule"/>
</dbReference>
<dbReference type="GO" id="GO:0002161">
    <property type="term" value="F:aminoacyl-tRNA deacylase activity"/>
    <property type="evidence" value="ECO:0007669"/>
    <property type="project" value="InterPro"/>
</dbReference>
<keyword evidence="5 10" id="KW-0067">ATP-binding</keyword>
<accession>A0A0X8H213</accession>
<evidence type="ECO:0000259" key="11">
    <source>
        <dbReference type="Pfam" id="PF00133"/>
    </source>
</evidence>
<evidence type="ECO:0000256" key="4">
    <source>
        <dbReference type="ARBA" id="ARBA00022741"/>
    </source>
</evidence>
<dbReference type="CDD" id="cd07960">
    <property type="entry name" value="Anticodon_Ia_Ile_BEm"/>
    <property type="match status" value="1"/>
</dbReference>
<reference evidence="13 14" key="1">
    <citation type="submission" date="2015-10" db="EMBL/GenBank/DDBJ databases">
        <title>Erysipelothrix larvae sp. LV19 isolated from the larval gut of the rhinoceros beetle, Trypoxylus dichotomus.</title>
        <authorList>
            <person name="Lim S."/>
            <person name="Kim B.-C."/>
        </authorList>
    </citation>
    <scope>NUCLEOTIDE SEQUENCE [LARGE SCALE GENOMIC DNA]</scope>
    <source>
        <strain evidence="13 14">LV19</strain>
    </source>
</reference>
<dbReference type="SUPFAM" id="SSF50677">
    <property type="entry name" value="ValRS/IleRS/LeuRS editing domain"/>
    <property type="match status" value="1"/>
</dbReference>
<dbReference type="InterPro" id="IPR013155">
    <property type="entry name" value="M/V/L/I-tRNA-synth_anticd-bd"/>
</dbReference>
<feature type="domain" description="Methionyl/Valyl/Leucyl/Isoleucyl-tRNA synthetase anticodon-binding" evidence="12">
    <location>
        <begin position="676"/>
        <end position="825"/>
    </location>
</feature>
<dbReference type="Proteomes" id="UP000063781">
    <property type="component" value="Chromosome"/>
</dbReference>
<keyword evidence="3 10" id="KW-0436">Ligase</keyword>
<feature type="short sequence motif" description="'KMSKS' region" evidence="10">
    <location>
        <begin position="593"/>
        <end position="597"/>
    </location>
</feature>
<dbReference type="InterPro" id="IPR009008">
    <property type="entry name" value="Val/Leu/Ile-tRNA-synth_edit"/>
</dbReference>
<evidence type="ECO:0000256" key="5">
    <source>
        <dbReference type="ARBA" id="ARBA00022840"/>
    </source>
</evidence>
<gene>
    <name evidence="10 13" type="primary">ileS</name>
    <name evidence="13" type="ORF">AOC36_03120</name>
</gene>
<dbReference type="RefSeq" id="WP_067634561.1">
    <property type="nucleotide sequence ID" value="NZ_CP013213.1"/>
</dbReference>
<keyword evidence="10" id="KW-0862">Zinc</keyword>
<dbReference type="InterPro" id="IPR002300">
    <property type="entry name" value="aa-tRNA-synth_Ia"/>
</dbReference>
<dbReference type="SUPFAM" id="SSF52374">
    <property type="entry name" value="Nucleotidylyl transferase"/>
    <property type="match status" value="1"/>
</dbReference>
<evidence type="ECO:0000256" key="2">
    <source>
        <dbReference type="ARBA" id="ARBA00022490"/>
    </source>
</evidence>
<feature type="binding site" evidence="10">
    <location>
        <position position="885"/>
    </location>
    <ligand>
        <name>Zn(2+)</name>
        <dbReference type="ChEBI" id="CHEBI:29105"/>
    </ligand>
</feature>
<keyword evidence="10" id="KW-0479">Metal-binding</keyword>
<feature type="binding site" evidence="10">
    <location>
        <position position="552"/>
    </location>
    <ligand>
        <name>L-isoleucyl-5'-AMP</name>
        <dbReference type="ChEBI" id="CHEBI:178002"/>
    </ligand>
</feature>
<dbReference type="GO" id="GO:0005524">
    <property type="term" value="F:ATP binding"/>
    <property type="evidence" value="ECO:0007669"/>
    <property type="project" value="UniProtKB-UniRule"/>
</dbReference>
<feature type="short sequence motif" description="'HIGH' region" evidence="10">
    <location>
        <begin position="57"/>
        <end position="67"/>
    </location>
</feature>
<dbReference type="PRINTS" id="PR00984">
    <property type="entry name" value="TRNASYNTHILE"/>
</dbReference>
<dbReference type="KEGG" id="erl:AOC36_03120"/>
<dbReference type="Pfam" id="PF00133">
    <property type="entry name" value="tRNA-synt_1"/>
    <property type="match status" value="1"/>
</dbReference>
<dbReference type="EMBL" id="CP013213">
    <property type="protein sequence ID" value="AMC94627.1"/>
    <property type="molecule type" value="Genomic_DNA"/>
</dbReference>
<comment type="subunit">
    <text evidence="10">Monomer.</text>
</comment>
<evidence type="ECO:0000256" key="1">
    <source>
        <dbReference type="ARBA" id="ARBA00006887"/>
    </source>
</evidence>
<dbReference type="CDD" id="cd00818">
    <property type="entry name" value="IleRS_core"/>
    <property type="match status" value="1"/>
</dbReference>
<dbReference type="Pfam" id="PF08264">
    <property type="entry name" value="Anticodon_1"/>
    <property type="match status" value="1"/>
</dbReference>
<keyword evidence="2 10" id="KW-0963">Cytoplasm</keyword>
<dbReference type="GO" id="GO:0005829">
    <property type="term" value="C:cytosol"/>
    <property type="evidence" value="ECO:0007669"/>
    <property type="project" value="TreeGrafter"/>
</dbReference>
<dbReference type="NCBIfam" id="TIGR00392">
    <property type="entry name" value="ileS"/>
    <property type="match status" value="1"/>
</dbReference>
<feature type="domain" description="Aminoacyl-tRNA synthetase class Ia" evidence="11">
    <location>
        <begin position="28"/>
        <end position="630"/>
    </location>
</feature>
<dbReference type="InterPro" id="IPR009080">
    <property type="entry name" value="tRNAsynth_Ia_anticodon-bd"/>
</dbReference>
<proteinExistence type="inferred from homology"/>
<dbReference type="PANTHER" id="PTHR42765:SF1">
    <property type="entry name" value="ISOLEUCINE--TRNA LIGASE, MITOCHONDRIAL"/>
    <property type="match status" value="1"/>
</dbReference>
<feature type="binding site" evidence="10">
    <location>
        <position position="902"/>
    </location>
    <ligand>
        <name>Zn(2+)</name>
        <dbReference type="ChEBI" id="CHEBI:29105"/>
    </ligand>
</feature>
<dbReference type="InterPro" id="IPR033708">
    <property type="entry name" value="Anticodon_Ile_BEm"/>
</dbReference>
<dbReference type="AlphaFoldDB" id="A0A0X8H213"/>
<evidence type="ECO:0000256" key="9">
    <source>
        <dbReference type="ARBA" id="ARBA00048359"/>
    </source>
</evidence>
<sequence>MNYKDTLLLPKTDFEMRGNLNKKEPGLQQAWDEMKLYNRMLEQREGAPLFTLHDGPPFANGNIHIGHALNKSLKDFIIRSHFMAGYKTPFRPGWDTHGLPIEVAIQKTGVNRKEMSIADFRKLCEAFALGQIKIQIADFKQLGTVADYDNPYITLNKDFEAKQIKVFAKMALKGMIYKGLRPVYWSPSSESALAEAEIEYRDRKDPQIYVSFKVVDGKGLLTSDDALIIWTTTPWTIPANLAISVNETFDYALIKTDKGQFVVLEKMVEQLQKELNFEYAEVLKTFKGKELEGVTTQHPLYDRLSPVLLGDHVTDDAGTGCVHTAPDHGVEDFEVGKKYGIHPIDPIDNQGVLRENTGPFAGLYFEDANKAVTKALDECGALLKLSFITHSYAHDWRTKKPVMYRATTQWFASIDMVRDDVLRMIDEEVEWNPTWGRKRMYNMIKDRGDWTISRQRAWGVPLPILYAEDDTPIMEEKVFDHIVELFNEHGSNVWFERDAIDLLPEGYTHPGSPNGTFRKEKDIMDVWFDSGSSHTSALNHDEVPLPVDLYFEGSDQYRGWFNSSLIISAAVYGHAPYKNVVSHGFVMKDDGQKMSKSSGDALKPAKIIGDLGADILRLWVASVDYQNDAPISQNVLKQVSELYRKIRNTFRFMHGNLTDFNPDTDMVAFEDLSVLNRYVLSEVHKVNELSQEAYMNYDFQKVTTLVGNALTNLMSAYYLDYTKDILYIEGQNSRQRREIQSVLYESLMVYSRLMAPILVHTTEELNKIFRPQDESIHLTEFVKVREDVLSVQELEDFKRLFELREAVFKALEEKRADKVIGKSLEGLVKLHLSEKDQALVEQILGNNAAQWFIVSRLEFVDETLPEVFGFEVDVVKAEGSVCPRCWNIVTDAHEETGLCGRCHHVVGELHENH</sequence>
<evidence type="ECO:0000313" key="14">
    <source>
        <dbReference type="Proteomes" id="UP000063781"/>
    </source>
</evidence>
<dbReference type="OrthoDB" id="9810365at2"/>
<evidence type="ECO:0000256" key="8">
    <source>
        <dbReference type="ARBA" id="ARBA00025217"/>
    </source>
</evidence>
<comment type="cofactor">
    <cofactor evidence="10">
        <name>Zn(2+)</name>
        <dbReference type="ChEBI" id="CHEBI:29105"/>
    </cofactor>
    <text evidence="10">Binds 1 zinc ion per subunit.</text>
</comment>
<evidence type="ECO:0000256" key="3">
    <source>
        <dbReference type="ARBA" id="ARBA00022598"/>
    </source>
</evidence>
<dbReference type="InterPro" id="IPR002301">
    <property type="entry name" value="Ile-tRNA-ligase"/>
</dbReference>
<dbReference type="SUPFAM" id="SSF47323">
    <property type="entry name" value="Anticodon-binding domain of a subclass of class I aminoacyl-tRNA synthetases"/>
    <property type="match status" value="1"/>
</dbReference>
<dbReference type="GO" id="GO:0000049">
    <property type="term" value="F:tRNA binding"/>
    <property type="evidence" value="ECO:0007669"/>
    <property type="project" value="InterPro"/>
</dbReference>
<feature type="binding site" evidence="10">
    <location>
        <position position="882"/>
    </location>
    <ligand>
        <name>Zn(2+)</name>
        <dbReference type="ChEBI" id="CHEBI:29105"/>
    </ligand>
</feature>
<dbReference type="EC" id="6.1.1.5" evidence="10"/>
<keyword evidence="6 10" id="KW-0648">Protein biosynthesis</keyword>
<evidence type="ECO:0000256" key="7">
    <source>
        <dbReference type="ARBA" id="ARBA00023146"/>
    </source>
</evidence>
<organism evidence="13 14">
    <name type="scientific">Erysipelothrix larvae</name>
    <dbReference type="NCBI Taxonomy" id="1514105"/>
    <lineage>
        <taxon>Bacteria</taxon>
        <taxon>Bacillati</taxon>
        <taxon>Bacillota</taxon>
        <taxon>Erysipelotrichia</taxon>
        <taxon>Erysipelotrichales</taxon>
        <taxon>Erysipelotrichaceae</taxon>
        <taxon>Erysipelothrix</taxon>
    </lineage>
</organism>
<dbReference type="FunFam" id="3.40.50.620:FF:000152">
    <property type="entry name" value="Isoleucine--tRNA ligase"/>
    <property type="match status" value="1"/>
</dbReference>
<comment type="subcellular location">
    <subcellularLocation>
        <location evidence="10">Cytoplasm</location>
    </subcellularLocation>
</comment>
<comment type="similarity">
    <text evidence="1 10">Belongs to the class-I aminoacyl-tRNA synthetase family. IleS type 1 subfamily.</text>
</comment>
<evidence type="ECO:0000256" key="6">
    <source>
        <dbReference type="ARBA" id="ARBA00022917"/>
    </source>
</evidence>
<comment type="function">
    <text evidence="8 10">Catalyzes the attachment of isoleucine to tRNA(Ile). As IleRS can inadvertently accommodate and process structurally similar amino acids such as valine, to avoid such errors it has two additional distinct tRNA(Ile)-dependent editing activities. One activity is designated as 'pretransfer' editing and involves the hydrolysis of activated Val-AMP. The other activity is designated 'posttransfer' editing and involves deacylation of mischarged Val-tRNA(Ile).</text>
</comment>
<dbReference type="InterPro" id="IPR023585">
    <property type="entry name" value="Ile-tRNA-ligase_type1"/>
</dbReference>
<dbReference type="InterPro" id="IPR001412">
    <property type="entry name" value="aa-tRNA-synth_I_CS"/>
</dbReference>
<dbReference type="STRING" id="1514105.AOC36_03120"/>
<keyword evidence="4 10" id="KW-0547">Nucleotide-binding</keyword>